<proteinExistence type="inferred from homology"/>
<keyword evidence="9" id="KW-1133">Transmembrane helix</keyword>
<keyword evidence="4" id="KW-1015">Disulfide bond</keyword>
<keyword evidence="8" id="KW-0479">Metal-binding</keyword>
<feature type="binding site" evidence="7">
    <location>
        <position position="130"/>
    </location>
    <ligand>
        <name>ATP</name>
        <dbReference type="ChEBI" id="CHEBI:30616"/>
    </ligand>
</feature>
<protein>
    <recommendedName>
        <fullName evidence="10">FAM20 C-terminal domain-containing protein</fullName>
    </recommendedName>
</protein>
<feature type="binding site" evidence="7">
    <location>
        <position position="146"/>
    </location>
    <ligand>
        <name>ATP</name>
        <dbReference type="ChEBI" id="CHEBI:30616"/>
    </ligand>
</feature>
<evidence type="ECO:0000256" key="4">
    <source>
        <dbReference type="ARBA" id="ARBA00023157"/>
    </source>
</evidence>
<evidence type="ECO:0000256" key="2">
    <source>
        <dbReference type="ARBA" id="ARBA00006557"/>
    </source>
</evidence>
<evidence type="ECO:0000256" key="3">
    <source>
        <dbReference type="ARBA" id="ARBA00023034"/>
    </source>
</evidence>
<keyword evidence="9" id="KW-0472">Membrane</keyword>
<comment type="similarity">
    <text evidence="2">Belongs to the FAM20 family.</text>
</comment>
<name>A0A9P0D6G2_9CUCU</name>
<evidence type="ECO:0000256" key="5">
    <source>
        <dbReference type="ARBA" id="ARBA00023180"/>
    </source>
</evidence>
<accession>A0A9P0D6G2</accession>
<feature type="transmembrane region" description="Helical" evidence="9">
    <location>
        <begin position="7"/>
        <end position="29"/>
    </location>
</feature>
<dbReference type="InterPro" id="IPR024869">
    <property type="entry name" value="FAM20"/>
</dbReference>
<gene>
    <name evidence="11" type="ORF">PSYICH_LOCUS15454</name>
</gene>
<organism evidence="11 12">
    <name type="scientific">Psylliodes chrysocephalus</name>
    <dbReference type="NCBI Taxonomy" id="3402493"/>
    <lineage>
        <taxon>Eukaryota</taxon>
        <taxon>Metazoa</taxon>
        <taxon>Ecdysozoa</taxon>
        <taxon>Arthropoda</taxon>
        <taxon>Hexapoda</taxon>
        <taxon>Insecta</taxon>
        <taxon>Pterygota</taxon>
        <taxon>Neoptera</taxon>
        <taxon>Endopterygota</taxon>
        <taxon>Coleoptera</taxon>
        <taxon>Polyphaga</taxon>
        <taxon>Cucujiformia</taxon>
        <taxon>Chrysomeloidea</taxon>
        <taxon>Chrysomelidae</taxon>
        <taxon>Galerucinae</taxon>
        <taxon>Alticini</taxon>
        <taxon>Psylliodes</taxon>
    </lineage>
</organism>
<feature type="binding site" evidence="7">
    <location>
        <position position="314"/>
    </location>
    <ligand>
        <name>ATP</name>
        <dbReference type="ChEBI" id="CHEBI:30616"/>
    </ligand>
</feature>
<evidence type="ECO:0000256" key="1">
    <source>
        <dbReference type="ARBA" id="ARBA00004555"/>
    </source>
</evidence>
<dbReference type="GO" id="GO:0046872">
    <property type="term" value="F:metal ion binding"/>
    <property type="evidence" value="ECO:0007669"/>
    <property type="project" value="UniProtKB-KW"/>
</dbReference>
<dbReference type="GO" id="GO:0005794">
    <property type="term" value="C:Golgi apparatus"/>
    <property type="evidence" value="ECO:0007669"/>
    <property type="project" value="UniProtKB-SubCell"/>
</dbReference>
<dbReference type="GO" id="GO:0016773">
    <property type="term" value="F:phosphotransferase activity, alcohol group as acceptor"/>
    <property type="evidence" value="ECO:0007669"/>
    <property type="project" value="TreeGrafter"/>
</dbReference>
<dbReference type="Proteomes" id="UP001153636">
    <property type="component" value="Chromosome 9"/>
</dbReference>
<dbReference type="OrthoDB" id="8583677at2759"/>
<evidence type="ECO:0000259" key="10">
    <source>
        <dbReference type="Pfam" id="PF06702"/>
    </source>
</evidence>
<sequence length="409" mass="47594">MIRRKNILLVAILFLVVFVVTTNYLLYWLPRQSDVTITIEENIYLELKKLPIYYKINEAEIDDVGTLLKKINIVNITHAYNGIEKLWKLADTWPNKTQIVDIHSPQLGDILSLLSQAKIVKADLDHRGTQLKLLLTLEGGQQVIFKPKWYEIERVLEGPVYVGKDRYNSEIIGFYLSLILKKPLCPLSVIRQVSLRQDILPVATRRLIETSFTKNNRTCIYGKCFFCSINDPVCDDEHSILEGAVILNIKASLINHRSPWQRTYKKDKNAIWQEYSDSYCDIVKSKISKKRLYDLIDVSVFDFLIQNGDRHHYETFEETVLWLDNGKGLGNPYKHHLDILAPLYQCCMMRKTMYNNLLHLRGGRLVEQLRKIPNINKLITSEHLKAVDERLLIIFATIEYCKKSKKGKI</sequence>
<reference evidence="11" key="1">
    <citation type="submission" date="2022-01" db="EMBL/GenBank/DDBJ databases">
        <authorList>
            <person name="King R."/>
        </authorList>
    </citation>
    <scope>NUCLEOTIDE SEQUENCE</scope>
</reference>
<keyword evidence="9" id="KW-0812">Transmembrane</keyword>
<dbReference type="Pfam" id="PF06702">
    <property type="entry name" value="Fam20C"/>
    <property type="match status" value="1"/>
</dbReference>
<evidence type="ECO:0000256" key="8">
    <source>
        <dbReference type="PIRSR" id="PIRSR624869-3"/>
    </source>
</evidence>
<feature type="active site" evidence="6">
    <location>
        <position position="309"/>
    </location>
</feature>
<evidence type="ECO:0000256" key="9">
    <source>
        <dbReference type="SAM" id="Phobius"/>
    </source>
</evidence>
<keyword evidence="3" id="KW-0333">Golgi apparatus</keyword>
<dbReference type="InterPro" id="IPR009581">
    <property type="entry name" value="FAM20_C"/>
</dbReference>
<evidence type="ECO:0000313" key="12">
    <source>
        <dbReference type="Proteomes" id="UP001153636"/>
    </source>
</evidence>
<dbReference type="GO" id="GO:0005524">
    <property type="term" value="F:ATP binding"/>
    <property type="evidence" value="ECO:0007669"/>
    <property type="project" value="UniProtKB-KW"/>
</dbReference>
<feature type="binding site" evidence="7">
    <location>
        <position position="324"/>
    </location>
    <ligand>
        <name>ATP</name>
        <dbReference type="ChEBI" id="CHEBI:30616"/>
    </ligand>
</feature>
<evidence type="ECO:0000313" key="11">
    <source>
        <dbReference type="EMBL" id="CAH1115498.1"/>
    </source>
</evidence>
<dbReference type="PANTHER" id="PTHR12450:SF14">
    <property type="entry name" value="GLYCOSAMINOGLYCAN XYLOSYLKINASE"/>
    <property type="match status" value="1"/>
</dbReference>
<comment type="cofactor">
    <cofactor evidence="8">
        <name>Mn(2+)</name>
        <dbReference type="ChEBI" id="CHEBI:29035"/>
    </cofactor>
</comment>
<feature type="domain" description="FAM20 C-terminal" evidence="10">
    <location>
        <begin position="214"/>
        <end position="406"/>
    </location>
</feature>
<evidence type="ECO:0000256" key="7">
    <source>
        <dbReference type="PIRSR" id="PIRSR624869-2"/>
    </source>
</evidence>
<comment type="subcellular location">
    <subcellularLocation>
        <location evidence="1">Golgi apparatus</location>
    </subcellularLocation>
</comment>
<keyword evidence="7" id="KW-0547">Nucleotide-binding</keyword>
<keyword evidence="7" id="KW-0067">ATP-binding</keyword>
<dbReference type="PANTHER" id="PTHR12450">
    <property type="entry name" value="DENTIN MATRIX PROTEIN 4 PROTEIN FAM20"/>
    <property type="match status" value="1"/>
</dbReference>
<evidence type="ECO:0000256" key="6">
    <source>
        <dbReference type="PIRSR" id="PIRSR624869-1"/>
    </source>
</evidence>
<feature type="binding site" evidence="8">
    <location>
        <position position="324"/>
    </location>
    <ligand>
        <name>Mn(2+)</name>
        <dbReference type="ChEBI" id="CHEBI:29035"/>
    </ligand>
</feature>
<keyword evidence="5" id="KW-0325">Glycoprotein</keyword>
<keyword evidence="12" id="KW-1185">Reference proteome</keyword>
<keyword evidence="8" id="KW-0464">Manganese</keyword>
<feature type="binding site" evidence="8">
    <location>
        <position position="165"/>
    </location>
    <ligand>
        <name>Mn(2+)</name>
        <dbReference type="ChEBI" id="CHEBI:29035"/>
    </ligand>
</feature>
<dbReference type="AlphaFoldDB" id="A0A9P0D6G2"/>
<dbReference type="EMBL" id="OV651821">
    <property type="protein sequence ID" value="CAH1115498.1"/>
    <property type="molecule type" value="Genomic_DNA"/>
</dbReference>